<dbReference type="InterPro" id="IPR052243">
    <property type="entry name" value="Mito_inner_membrane_organizer"/>
</dbReference>
<dbReference type="EMBL" id="QKKF02026883">
    <property type="protein sequence ID" value="RZF36169.1"/>
    <property type="molecule type" value="Genomic_DNA"/>
</dbReference>
<reference evidence="2 3" key="1">
    <citation type="journal article" date="2017" name="Gigascience">
        <title>Genome sequence of the small brown planthopper, Laodelphax striatellus.</title>
        <authorList>
            <person name="Zhu J."/>
            <person name="Jiang F."/>
            <person name="Wang X."/>
            <person name="Yang P."/>
            <person name="Bao Y."/>
            <person name="Zhao W."/>
            <person name="Wang W."/>
            <person name="Lu H."/>
            <person name="Wang Q."/>
            <person name="Cui N."/>
            <person name="Li J."/>
            <person name="Chen X."/>
            <person name="Luo L."/>
            <person name="Yu J."/>
            <person name="Kang L."/>
            <person name="Cui F."/>
        </authorList>
    </citation>
    <scope>NUCLEOTIDE SEQUENCE [LARGE SCALE GENOMIC DNA]</scope>
    <source>
        <strain evidence="2">Lst14</strain>
    </source>
</reference>
<dbReference type="InterPro" id="IPR055225">
    <property type="entry name" value="DNAJC11-like_beta-barrel"/>
</dbReference>
<dbReference type="AlphaFoldDB" id="A0A482WRC6"/>
<name>A0A482WRC6_LAOST</name>
<accession>A0A482WRC6</accession>
<dbReference type="Proteomes" id="UP000291343">
    <property type="component" value="Unassembled WGS sequence"/>
</dbReference>
<feature type="domain" description="DNAJC11-like beta-barrel" evidence="1">
    <location>
        <begin position="127"/>
        <end position="328"/>
    </location>
</feature>
<sequence>MAGFQYRRSGYWRQVTCLAGCLWLNKPVTCSILSDEHKRAIYDSLGVKGLETEGWEIVQRTQTPQEIREEYERLARRRDERRLQQRTNPKGVFTVSVSATELFSQYEDDYIDAYSPMVVWPIEVKDLSISQSIEAPLTLRDTLTLHGNISTLNHSGSGSFTVGAKRLLSDTSWVELDLSCGNGPAITFKGFRSLTKSIFGTFVPHLQFTNSGISAGAETSLAMKLSEQTMGYVVWRAGVNSSMSTSLARDTDRSHFGLTLQLGVPHSFASVNYTHKLKEREMKLKTSAKAGTFGALLEYGVEKKVSEQSTISAVVSVGVPTGVSLKLK</sequence>
<dbReference type="InParanoid" id="A0A482WRC6"/>
<dbReference type="GO" id="GO:0042407">
    <property type="term" value="P:cristae formation"/>
    <property type="evidence" value="ECO:0007669"/>
    <property type="project" value="TreeGrafter"/>
</dbReference>
<dbReference type="STRING" id="195883.A0A482WRC6"/>
<evidence type="ECO:0000313" key="3">
    <source>
        <dbReference type="Proteomes" id="UP000291343"/>
    </source>
</evidence>
<dbReference type="FunCoup" id="A0A482WRC6">
    <property type="interactions" value="2509"/>
</dbReference>
<dbReference type="Pfam" id="PF22774">
    <property type="entry name" value="DNAJC11_beta-barrel"/>
    <property type="match status" value="1"/>
</dbReference>
<evidence type="ECO:0000259" key="1">
    <source>
        <dbReference type="Pfam" id="PF22774"/>
    </source>
</evidence>
<comment type="caution">
    <text evidence="2">The sequence shown here is derived from an EMBL/GenBank/DDBJ whole genome shotgun (WGS) entry which is preliminary data.</text>
</comment>
<proteinExistence type="predicted"/>
<dbReference type="GO" id="GO:0005739">
    <property type="term" value="C:mitochondrion"/>
    <property type="evidence" value="ECO:0007669"/>
    <property type="project" value="GOC"/>
</dbReference>
<organism evidence="2 3">
    <name type="scientific">Laodelphax striatellus</name>
    <name type="common">Small brown planthopper</name>
    <name type="synonym">Delphax striatella</name>
    <dbReference type="NCBI Taxonomy" id="195883"/>
    <lineage>
        <taxon>Eukaryota</taxon>
        <taxon>Metazoa</taxon>
        <taxon>Ecdysozoa</taxon>
        <taxon>Arthropoda</taxon>
        <taxon>Hexapoda</taxon>
        <taxon>Insecta</taxon>
        <taxon>Pterygota</taxon>
        <taxon>Neoptera</taxon>
        <taxon>Paraneoptera</taxon>
        <taxon>Hemiptera</taxon>
        <taxon>Auchenorrhyncha</taxon>
        <taxon>Fulgoroidea</taxon>
        <taxon>Delphacidae</taxon>
        <taxon>Criomorphinae</taxon>
        <taxon>Laodelphax</taxon>
    </lineage>
</organism>
<evidence type="ECO:0000313" key="2">
    <source>
        <dbReference type="EMBL" id="RZF36169.1"/>
    </source>
</evidence>
<dbReference type="OrthoDB" id="18010at2759"/>
<dbReference type="PANTHER" id="PTHR44157">
    <property type="entry name" value="DNAJ HOMOLOG SUBFAMILY C MEMBER 11"/>
    <property type="match status" value="1"/>
</dbReference>
<protein>
    <recommendedName>
        <fullName evidence="1">DNAJC11-like beta-barrel domain-containing protein</fullName>
    </recommendedName>
</protein>
<keyword evidence="3" id="KW-1185">Reference proteome</keyword>
<gene>
    <name evidence="2" type="ORF">LSTR_LSTR014398</name>
</gene>
<dbReference type="PANTHER" id="PTHR44157:SF1">
    <property type="entry name" value="DNAJ HOMOLOG SUBFAMILY C MEMBER 11"/>
    <property type="match status" value="1"/>
</dbReference>